<dbReference type="EMBL" id="CP003734">
    <property type="protein sequence ID" value="AFO50373.1"/>
    <property type="molecule type" value="Genomic_DNA"/>
</dbReference>
<sequence>MKSIVAARYSKAVAHQAIEIFCGDATSGNKASLPESFSRISDSSNGLLKLPHHTGRRKGLRRIVKNPYHGSNGHPCIEERDNYCVSSAISQGARSSNHLKELSMQEADHPPLMPQSAFDYYLDERDASRLYLKAGSIRNCLENLFRTVLIHLVGDKDVGAVRTANLSKRIDLLKHFFPWDVIDSLHRIRKLGNDGAHEENHKKLSNERIRAGLRDLGLVCEWTILTYFKKHGLRSKAWVATLFSILPPVYRVRILKQLVAANTLDKAQVFAQQTITMEWNQRREQENAIRFSQGLPFNEQLPEETEDEAKISNFLLIINKLAVALVKNQQFGEGCQFLYDMHKQGWITDANAGYMFRELQSLQASLHQFSIATTLEEARRNLQKVLPLIEKEESALFTTLFSAIVLGRPEDLEGHDVDGKSD</sequence>
<dbReference type="KEGG" id="ppx:T1E_4544"/>
<reference evidence="3" key="1">
    <citation type="journal article" date="2013" name="Microb. Biotechnol.">
        <title>Metabolic potential of the organic-solvent tolerant Pseudomonas putida DOT-T1E deduced from its annotated genome.</title>
        <authorList>
            <person name="Udaondo Z."/>
            <person name="Molina L."/>
            <person name="Daniels C."/>
            <person name="Gomez M.J."/>
            <person name="Molina-Henares M.A."/>
            <person name="Matilla M.A."/>
            <person name="Roca A."/>
            <person name="Fernandez M."/>
            <person name="Duque E."/>
            <person name="Segura A."/>
            <person name="Ramos J.L."/>
        </authorList>
    </citation>
    <scope>NUCLEOTIDE SEQUENCE [LARGE SCALE GENOMIC DNA]</scope>
    <source>
        <strain evidence="3">DOT-T1E</strain>
    </source>
</reference>
<organism evidence="2 3">
    <name type="scientific">Pseudomonas putida (strain DOT-T1E)</name>
    <dbReference type="NCBI Taxonomy" id="1196325"/>
    <lineage>
        <taxon>Bacteria</taxon>
        <taxon>Pseudomonadati</taxon>
        <taxon>Pseudomonadota</taxon>
        <taxon>Gammaproteobacteria</taxon>
        <taxon>Pseudomonadales</taxon>
        <taxon>Pseudomonadaceae</taxon>
        <taxon>Pseudomonas</taxon>
    </lineage>
</organism>
<evidence type="ECO:0000259" key="1">
    <source>
        <dbReference type="Pfam" id="PF13643"/>
    </source>
</evidence>
<evidence type="ECO:0000313" key="3">
    <source>
        <dbReference type="Proteomes" id="UP000006503"/>
    </source>
</evidence>
<proteinExistence type="predicted"/>
<evidence type="ECO:0000313" key="2">
    <source>
        <dbReference type="EMBL" id="AFO50373.1"/>
    </source>
</evidence>
<dbReference type="InterPro" id="IPR025285">
    <property type="entry name" value="DUF4145"/>
</dbReference>
<name>I7BF65_PSEPT</name>
<gene>
    <name evidence="2" type="ordered locus">T1E_4544</name>
</gene>
<dbReference type="Proteomes" id="UP000006503">
    <property type="component" value="Chromosome"/>
</dbReference>
<dbReference type="PATRIC" id="fig|1196325.3.peg.4500"/>
<dbReference type="HOGENOM" id="CLU_053678_0_0_6"/>
<protein>
    <recommendedName>
        <fullName evidence="1">DUF4145 domain-containing protein</fullName>
    </recommendedName>
</protein>
<dbReference type="AlphaFoldDB" id="I7BF65"/>
<dbReference type="RefSeq" id="WP_014861408.1">
    <property type="nucleotide sequence ID" value="NC_018220.1"/>
</dbReference>
<feature type="domain" description="DUF4145" evidence="1">
    <location>
        <begin position="131"/>
        <end position="203"/>
    </location>
</feature>
<accession>I7BF65</accession>
<dbReference type="Pfam" id="PF13643">
    <property type="entry name" value="DUF4145"/>
    <property type="match status" value="1"/>
</dbReference>